<dbReference type="Proteomes" id="UP000066376">
    <property type="component" value="Chromosome"/>
</dbReference>
<dbReference type="AlphaFoldDB" id="A0A126QZV7"/>
<feature type="binding site" evidence="6">
    <location>
        <position position="31"/>
    </location>
    <ligand>
        <name>Fe cation</name>
        <dbReference type="ChEBI" id="CHEBI:24875"/>
        <label>2</label>
    </ligand>
</feature>
<dbReference type="OrthoDB" id="46121at2157"/>
<accession>A0A126QZV7</accession>
<dbReference type="NCBIfam" id="NF033501">
    <property type="entry name" value="ArfB_arch_rifla"/>
    <property type="match status" value="1"/>
</dbReference>
<dbReference type="InterPro" id="IPR024901">
    <property type="entry name" value="FAPy_deformylase"/>
</dbReference>
<sequence>MLNLRLNAGNVQNPNVHKIGIIALGSHLENHGPALPIDTDAKIASYIAFNAALESGAKFLGVIYPAHEIKEINHGIHVSLEDLSNEIIKVLKSAKNYLGISSVIIVNGHGGNLPIVTCLYDIEEETDLLITLNSKIIESEGPHGGSGELSMAKVLGIIDESEVKNQTNLSKYGEVGLSMFTQARLNDPKIEESAIDIQENGVYVDEVYGNELLKLAINSVLLDVEKQLDSHYGY</sequence>
<dbReference type="HAMAP" id="MF_02116">
    <property type="entry name" value="FAPy_deform"/>
    <property type="match status" value="1"/>
</dbReference>
<feature type="binding site" evidence="6">
    <location>
        <position position="109"/>
    </location>
    <ligand>
        <name>Fe cation</name>
        <dbReference type="ChEBI" id="CHEBI:24875"/>
        <label>1</label>
    </ligand>
</feature>
<evidence type="ECO:0000256" key="1">
    <source>
        <dbReference type="ARBA" id="ARBA00001947"/>
    </source>
</evidence>
<reference evidence="10" key="4">
    <citation type="submission" date="2016-10" db="EMBL/GenBank/DDBJ databases">
        <authorList>
            <person name="Varghese N."/>
        </authorList>
    </citation>
    <scope>NUCLEOTIDE SEQUENCE [LARGE SCALE GENOMIC DNA]</scope>
    <source>
        <strain evidence="10">DSM 16632</strain>
    </source>
</reference>
<dbReference type="Pfam" id="PF02633">
    <property type="entry name" value="Creatininase"/>
    <property type="match status" value="1"/>
</dbReference>
<dbReference type="GO" id="GO:0008198">
    <property type="term" value="F:ferrous iron binding"/>
    <property type="evidence" value="ECO:0007669"/>
    <property type="project" value="UniProtKB-UniRule"/>
</dbReference>
<feature type="binding site" evidence="6">
    <location>
        <position position="40"/>
    </location>
    <ligand>
        <name>Fe cation</name>
        <dbReference type="ChEBI" id="CHEBI:24875"/>
        <label>2</label>
    </ligand>
</feature>
<dbReference type="SUPFAM" id="SSF102215">
    <property type="entry name" value="Creatininase"/>
    <property type="match status" value="1"/>
</dbReference>
<reference evidence="9" key="2">
    <citation type="submission" date="2016-02" db="EMBL/GenBank/DDBJ databases">
        <title>The draft genome sequence of the rumen methanogen Methanobrevibacter olleyae YLM1.</title>
        <authorList>
            <consortium name="New Zealand Agricultural Greenhouse Gas Research Centre/Pastoral Greenhouse Gas Research Consortium"/>
            <person name="Kelly W.J."/>
            <person name="Li D."/>
            <person name="Lambie S.C."/>
            <person name="Attwood G.T."/>
            <person name="Altermann E."/>
            <person name="Leahy S.C."/>
        </authorList>
    </citation>
    <scope>NUCLEOTIDE SEQUENCE [LARGE SCALE GENOMIC DNA]</scope>
    <source>
        <strain evidence="9">YLM1</strain>
    </source>
</reference>
<comment type="pathway">
    <text evidence="6">Cofactor biosynthesis; riboflavin biosynthesis.</text>
</comment>
<keyword evidence="2 6" id="KW-0479">Metal-binding</keyword>
<feature type="binding site" evidence="6">
    <location>
        <position position="40"/>
    </location>
    <ligand>
        <name>Fe cation</name>
        <dbReference type="ChEBI" id="CHEBI:24875"/>
        <label>1</label>
    </ligand>
</feature>
<dbReference type="EMBL" id="CP014265">
    <property type="protein sequence ID" value="AMK15352.1"/>
    <property type="molecule type" value="Genomic_DNA"/>
</dbReference>
<dbReference type="PANTHER" id="PTHR35005">
    <property type="entry name" value="3-DEHYDRO-SCYLLO-INOSOSE HYDROLASE"/>
    <property type="match status" value="1"/>
</dbReference>
<name>A0A126QZV7_METOL</name>
<dbReference type="GO" id="GO:0043729">
    <property type="term" value="F:2-amino-5-formylamino-6-(5-phosphoribosylamino)pyrimidin-4(3H)-one formate-lyase activity"/>
    <property type="evidence" value="ECO:0007669"/>
    <property type="project" value="UniProtKB-EC"/>
</dbReference>
<keyword evidence="9" id="KW-1185">Reference proteome</keyword>
<comment type="cofactor">
    <cofactor evidence="1">
        <name>Zn(2+)</name>
        <dbReference type="ChEBI" id="CHEBI:29105"/>
    </cofactor>
</comment>
<dbReference type="GeneID" id="28489091"/>
<keyword evidence="4 6" id="KW-0862">Zinc</keyword>
<comment type="function">
    <text evidence="6">Catalyzes the hydrolysis of the formamide of 2-amino-5-formylamino-6-ribosylamino-4(3H)-pyrimidinone 5'-monophosphate (FAPy) to form 2,5-diamino-6-ribosylamino-4(3H)-pyrimidinone 5'-phosphate (APy).</text>
</comment>
<evidence type="ECO:0000256" key="3">
    <source>
        <dbReference type="ARBA" id="ARBA00022801"/>
    </source>
</evidence>
<comment type="pathway">
    <text evidence="6">Cofactor biosynthesis; coenzyme F420 biosynthesis.</text>
</comment>
<dbReference type="UniPathway" id="UPA00071"/>
<dbReference type="InterPro" id="IPR003785">
    <property type="entry name" value="Creatininase/forma_Hydrolase"/>
</dbReference>
<dbReference type="Proteomes" id="UP000183442">
    <property type="component" value="Unassembled WGS sequence"/>
</dbReference>
<comment type="subunit">
    <text evidence="6">Homodimer.</text>
</comment>
<dbReference type="EC" id="3.5.1.102" evidence="6"/>
<evidence type="ECO:0000313" key="7">
    <source>
        <dbReference type="EMBL" id="AMK15352.1"/>
    </source>
</evidence>
<dbReference type="Gene3D" id="3.40.50.10310">
    <property type="entry name" value="Creatininase"/>
    <property type="match status" value="1"/>
</dbReference>
<reference evidence="7 9" key="1">
    <citation type="journal article" date="2016" name="Genome Announc.">
        <title>Draft Genome Sequence of the Rumen Methanogen Methanobrevibacter olleyae YLM1.</title>
        <authorList>
            <person name="Kelly W.J."/>
            <person name="Li D."/>
            <person name="Lambie S.C."/>
            <person name="Cox F."/>
            <person name="Attwood G.T."/>
            <person name="Altermann E."/>
            <person name="Leahy S.C."/>
        </authorList>
    </citation>
    <scope>NUCLEOTIDE SEQUENCE [LARGE SCALE GENOMIC DNA]</scope>
    <source>
        <strain evidence="7 9">YLM1</strain>
    </source>
</reference>
<evidence type="ECO:0000256" key="4">
    <source>
        <dbReference type="ARBA" id="ARBA00022833"/>
    </source>
</evidence>
<dbReference type="PATRIC" id="fig|294671.3.peg.828"/>
<reference evidence="8" key="3">
    <citation type="submission" date="2016-10" db="EMBL/GenBank/DDBJ databases">
        <authorList>
            <person name="de Groot N.N."/>
        </authorList>
    </citation>
    <scope>NUCLEOTIDE SEQUENCE [LARGE SCALE GENOMIC DNA]</scope>
    <source>
        <strain evidence="8">DSM 16632</strain>
    </source>
</reference>
<gene>
    <name evidence="6" type="primary">arfB</name>
    <name evidence="8" type="ORF">SAMN02910297_01542</name>
    <name evidence="7" type="ORF">YLM1_0795</name>
</gene>
<dbReference type="GO" id="GO:0052645">
    <property type="term" value="P:F420-0 metabolic process"/>
    <property type="evidence" value="ECO:0007669"/>
    <property type="project" value="UniProtKB-UniRule"/>
</dbReference>
<protein>
    <recommendedName>
        <fullName evidence="6">2-amino-5-formylamino-6-ribosylaminopyrimidin-4(3H)-one 5'-monophosphate deformylase</fullName>
        <shortName evidence="6">FAPy deformylase</shortName>
        <ecNumber evidence="6">3.5.1.102</ecNumber>
    </recommendedName>
    <alternativeName>
        <fullName evidence="6">Formamide hydrolase</fullName>
    </alternativeName>
</protein>
<evidence type="ECO:0000313" key="10">
    <source>
        <dbReference type="Proteomes" id="UP000183442"/>
    </source>
</evidence>
<comment type="cofactor">
    <cofactor evidence="6">
        <name>Fe(2+)</name>
        <dbReference type="ChEBI" id="CHEBI:29033"/>
    </cofactor>
    <text evidence="6">Requires one Fe(2+) ion for activity.</text>
</comment>
<dbReference type="GO" id="GO:0009231">
    <property type="term" value="P:riboflavin biosynthetic process"/>
    <property type="evidence" value="ECO:0007669"/>
    <property type="project" value="UniProtKB-UniRule"/>
</dbReference>
<dbReference type="InterPro" id="IPR024087">
    <property type="entry name" value="Creatininase-like_sf"/>
</dbReference>
<dbReference type="RefSeq" id="WP_067146531.1">
    <property type="nucleotide sequence ID" value="NZ_CP014265.1"/>
</dbReference>
<evidence type="ECO:0000256" key="5">
    <source>
        <dbReference type="ARBA" id="ARBA00023004"/>
    </source>
</evidence>
<comment type="cofactor">
    <cofactor evidence="6">
        <name>Fe(2+)</name>
        <dbReference type="ChEBI" id="CHEBI:29033"/>
    </cofactor>
    <cofactor evidence="6">
        <name>Zn(2+)</name>
        <dbReference type="ChEBI" id="CHEBI:29105"/>
    </cofactor>
    <text evidence="6">Requires an additional second metal ion that could be Fe(2+) or Zn(2+).</text>
</comment>
<evidence type="ECO:0000313" key="9">
    <source>
        <dbReference type="Proteomes" id="UP000066376"/>
    </source>
</evidence>
<dbReference type="UniPathway" id="UPA00275"/>
<evidence type="ECO:0000256" key="2">
    <source>
        <dbReference type="ARBA" id="ARBA00022723"/>
    </source>
</evidence>
<dbReference type="KEGG" id="mol:YLM1_0795"/>
<organism evidence="7 9">
    <name type="scientific">Methanobrevibacter olleyae</name>
    <dbReference type="NCBI Taxonomy" id="294671"/>
    <lineage>
        <taxon>Archaea</taxon>
        <taxon>Methanobacteriati</taxon>
        <taxon>Methanobacteriota</taxon>
        <taxon>Methanomada group</taxon>
        <taxon>Methanobacteria</taxon>
        <taxon>Methanobacteriales</taxon>
        <taxon>Methanobacteriaceae</taxon>
        <taxon>Methanobrevibacter</taxon>
    </lineage>
</organism>
<dbReference type="STRING" id="294671.YLM1_0795"/>
<evidence type="ECO:0000313" key="8">
    <source>
        <dbReference type="EMBL" id="SFL69970.1"/>
    </source>
</evidence>
<comment type="similarity">
    <text evidence="6">Belongs to the creatininase superfamily. FAPy deformylase family.</text>
</comment>
<proteinExistence type="inferred from homology"/>
<evidence type="ECO:0000256" key="6">
    <source>
        <dbReference type="HAMAP-Rule" id="MF_02116"/>
    </source>
</evidence>
<feature type="binding site" evidence="6">
    <location>
        <position position="29"/>
    </location>
    <ligand>
        <name>Fe cation</name>
        <dbReference type="ChEBI" id="CHEBI:24875"/>
        <label>1</label>
    </ligand>
</feature>
<comment type="catalytic activity">
    <reaction evidence="6">
        <text>2-amino-5-formylamino-6-(5-phospho-D-ribosylamino)pyrimidin-4(3H)-one + H2O = 2,5-diamino-6-(1-D-ribosylamino)pyrimidin-4(3H)-one 5'-phosphate + formate + H(+)</text>
        <dbReference type="Rhea" id="RHEA:27282"/>
        <dbReference type="ChEBI" id="CHEBI:15377"/>
        <dbReference type="ChEBI" id="CHEBI:15378"/>
        <dbReference type="ChEBI" id="CHEBI:15740"/>
        <dbReference type="ChEBI" id="CHEBI:57258"/>
        <dbReference type="ChEBI" id="CHEBI:59545"/>
        <dbReference type="EC" id="3.5.1.102"/>
    </reaction>
</comment>
<dbReference type="EMBL" id="FOTL01000029">
    <property type="protein sequence ID" value="SFL69970.1"/>
    <property type="molecule type" value="Genomic_DNA"/>
</dbReference>
<keyword evidence="3 6" id="KW-0378">Hydrolase</keyword>
<dbReference type="PANTHER" id="PTHR35005:SF1">
    <property type="entry name" value="2-AMINO-5-FORMYLAMINO-6-RIBOSYLAMINOPYRIMIDIN-4(3H)-ONE 5'-MONOPHOSPHATE DEFORMYLASE"/>
    <property type="match status" value="1"/>
</dbReference>
<keyword evidence="5 6" id="KW-0408">Iron</keyword>